<dbReference type="Proteomes" id="UP000815677">
    <property type="component" value="Unassembled WGS sequence"/>
</dbReference>
<feature type="region of interest" description="Disordered" evidence="1">
    <location>
        <begin position="127"/>
        <end position="162"/>
    </location>
</feature>
<evidence type="ECO:0000313" key="2">
    <source>
        <dbReference type="EMBL" id="GAT47543.1"/>
    </source>
</evidence>
<keyword evidence="3" id="KW-1185">Reference proteome</keyword>
<reference evidence="2" key="1">
    <citation type="submission" date="2014-09" db="EMBL/GenBank/DDBJ databases">
        <title>Genome sequence of the luminous mushroom Mycena chlorophos for searching fungal bioluminescence genes.</title>
        <authorList>
            <person name="Tanaka Y."/>
            <person name="Kasuga D."/>
            <person name="Oba Y."/>
            <person name="Hase S."/>
            <person name="Sato K."/>
            <person name="Oba Y."/>
            <person name="Sakakibara Y."/>
        </authorList>
    </citation>
    <scope>NUCLEOTIDE SEQUENCE</scope>
</reference>
<evidence type="ECO:0000313" key="3">
    <source>
        <dbReference type="Proteomes" id="UP000815677"/>
    </source>
</evidence>
<accession>A0ABQ0L8R8</accession>
<dbReference type="EMBL" id="DF843680">
    <property type="protein sequence ID" value="GAT47543.1"/>
    <property type="molecule type" value="Genomic_DNA"/>
</dbReference>
<gene>
    <name evidence="2" type="ORF">MCHLO_05001</name>
</gene>
<protein>
    <submittedName>
        <fullName evidence="2">Uncharacterized protein</fullName>
    </submittedName>
</protein>
<sequence length="685" mass="75398">MGMVVVELKLEACSDFASMTLVLVVVVVVDDPLPSTLSAFCVLLTLAHLRRCRVVEPSESAPISCHQPVLPSPSARSRCCICQRRLLRGHGDGRRGRRRCRLARKRSGDDVLLLAPGFHARGLPVVETPKNMTTPQESDDDDGDEALPVLHPHPQRQPQPVVPTRLLRPRPHRILPLPCRRRSRARRRADVADIYTFRLQGPSSSFPPYDRLRPFLHKQSTHAPSRPSSISFSTSTLSSLSGSFASLSGPAGFRVAAPHSSASVLSSGSTRSVSDIRLPYAVDFDFGVYGDVGYAWTAIQMPSLLVLRLSYHTSSPTLFTYSISVLVPFFLPTSHVFLPLSSGARFSGGVTHVTNPLLFSPVMSSHSSDDEDVEHPSCTCFLPVYAPTNSDSSHTLSENSMLIGGKSMYLAPDEPWPLCATCTAPLVSLIQLNASSEHTPAAFRAYVPDLDAPESRKMTLLQLFVCAQEDGDCFAESLGYATETRSWLLRFAHIHKTRAEEPRPQDADIIARLAESEPGTGFLPARFVQRWAQGKKESFRYFEGLEAEDDEDDRLTPGLKLLGVPERGKFWCSEEHCAGGDSNSHAGVDHFSWRSLIQLGDRYCEWEEDNALGSLDWLENVWIEQCKEGRCGVPFLSNTSLSAIGRTSVYIGNGQPGRSLAATRESKSCTNLNRLTSSTVPRVEP</sequence>
<organism evidence="2 3">
    <name type="scientific">Mycena chlorophos</name>
    <name type="common">Agaric fungus</name>
    <name type="synonym">Agaricus chlorophos</name>
    <dbReference type="NCBI Taxonomy" id="658473"/>
    <lineage>
        <taxon>Eukaryota</taxon>
        <taxon>Fungi</taxon>
        <taxon>Dikarya</taxon>
        <taxon>Basidiomycota</taxon>
        <taxon>Agaricomycotina</taxon>
        <taxon>Agaricomycetes</taxon>
        <taxon>Agaricomycetidae</taxon>
        <taxon>Agaricales</taxon>
        <taxon>Marasmiineae</taxon>
        <taxon>Mycenaceae</taxon>
        <taxon>Mycena</taxon>
    </lineage>
</organism>
<evidence type="ECO:0000256" key="1">
    <source>
        <dbReference type="SAM" id="MobiDB-lite"/>
    </source>
</evidence>
<proteinExistence type="predicted"/>
<name>A0ABQ0L8R8_MYCCL</name>